<gene>
    <name evidence="2" type="ORF">A8926_7367</name>
</gene>
<name>A0A2N3Y8I7_SACSN</name>
<reference evidence="2" key="1">
    <citation type="submission" date="2017-12" db="EMBL/GenBank/DDBJ databases">
        <title>Sequencing the genomes of 1000 Actinobacteria strains.</title>
        <authorList>
            <person name="Klenk H.-P."/>
        </authorList>
    </citation>
    <scope>NUCLEOTIDE SEQUENCE [LARGE SCALE GENOMIC DNA]</scope>
    <source>
        <strain evidence="2">DSM 44228</strain>
    </source>
</reference>
<dbReference type="Proteomes" id="UP000233786">
    <property type="component" value="Unassembled WGS sequence"/>
</dbReference>
<sequence length="75" mass="8086">MRGPTGSDQAIADRPLTAQPVWPGLTGTSCGTAQSRRLRLILGDQDFVLNAGEVVEFDTRLEARITFQEAAPPDC</sequence>
<organism evidence="2 3">
    <name type="scientific">Saccharopolyspora spinosa</name>
    <dbReference type="NCBI Taxonomy" id="60894"/>
    <lineage>
        <taxon>Bacteria</taxon>
        <taxon>Bacillati</taxon>
        <taxon>Actinomycetota</taxon>
        <taxon>Actinomycetes</taxon>
        <taxon>Pseudonocardiales</taxon>
        <taxon>Pseudonocardiaceae</taxon>
        <taxon>Saccharopolyspora</taxon>
    </lineage>
</organism>
<protein>
    <submittedName>
        <fullName evidence="2">Uncharacterized protein</fullName>
    </submittedName>
</protein>
<accession>A0A2N3Y8I7</accession>
<evidence type="ECO:0000313" key="2">
    <source>
        <dbReference type="EMBL" id="PKW19205.1"/>
    </source>
</evidence>
<proteinExistence type="predicted"/>
<dbReference type="EMBL" id="PJNB01000001">
    <property type="protein sequence ID" value="PKW19205.1"/>
    <property type="molecule type" value="Genomic_DNA"/>
</dbReference>
<comment type="caution">
    <text evidence="2">The sequence shown here is derived from an EMBL/GenBank/DDBJ whole genome shotgun (WGS) entry which is preliminary data.</text>
</comment>
<evidence type="ECO:0000256" key="1">
    <source>
        <dbReference type="SAM" id="MobiDB-lite"/>
    </source>
</evidence>
<feature type="region of interest" description="Disordered" evidence="1">
    <location>
        <begin position="1"/>
        <end position="23"/>
    </location>
</feature>
<evidence type="ECO:0000313" key="3">
    <source>
        <dbReference type="Proteomes" id="UP000233786"/>
    </source>
</evidence>
<keyword evidence="3" id="KW-1185">Reference proteome</keyword>
<dbReference type="PROSITE" id="PS51257">
    <property type="entry name" value="PROKAR_LIPOPROTEIN"/>
    <property type="match status" value="1"/>
</dbReference>
<dbReference type="AlphaFoldDB" id="A0A2N3Y8I7"/>